<accession>A0A926EYG6</accession>
<dbReference type="Gene3D" id="3.30.70.1490">
    <property type="entry name" value="Cysteine protease Prp"/>
    <property type="match status" value="1"/>
</dbReference>
<evidence type="ECO:0000256" key="1">
    <source>
        <dbReference type="ARBA" id="ARBA00022517"/>
    </source>
</evidence>
<evidence type="ECO:0000256" key="2">
    <source>
        <dbReference type="ARBA" id="ARBA00022670"/>
    </source>
</evidence>
<evidence type="ECO:0000256" key="4">
    <source>
        <dbReference type="ARBA" id="ARBA00022807"/>
    </source>
</evidence>
<dbReference type="AlphaFoldDB" id="A0A926EYG6"/>
<comment type="caution">
    <text evidence="7">The sequence shown here is derived from an EMBL/GenBank/DDBJ whole genome shotgun (WGS) entry which is preliminary data.</text>
</comment>
<dbReference type="EMBL" id="JACRTG010000028">
    <property type="protein sequence ID" value="MBC8588832.1"/>
    <property type="molecule type" value="Genomic_DNA"/>
</dbReference>
<evidence type="ECO:0000256" key="5">
    <source>
        <dbReference type="ARBA" id="ARBA00044503"/>
    </source>
</evidence>
<comment type="similarity">
    <text evidence="5">Belongs to the Prp family.</text>
</comment>
<keyword evidence="3" id="KW-0378">Hydrolase</keyword>
<organism evidence="7 8">
    <name type="scientific">Paratissierella segnis</name>
    <dbReference type="NCBI Taxonomy" id="2763679"/>
    <lineage>
        <taxon>Bacteria</taxon>
        <taxon>Bacillati</taxon>
        <taxon>Bacillota</taxon>
        <taxon>Tissierellia</taxon>
        <taxon>Tissierellales</taxon>
        <taxon>Tissierellaceae</taxon>
        <taxon>Paratissierella</taxon>
    </lineage>
</organism>
<keyword evidence="8" id="KW-1185">Reference proteome</keyword>
<proteinExistence type="inferred from homology"/>
<dbReference type="Pfam" id="PF04327">
    <property type="entry name" value="Peptidase_Prp"/>
    <property type="match status" value="1"/>
</dbReference>
<reference evidence="7" key="1">
    <citation type="submission" date="2020-08" db="EMBL/GenBank/DDBJ databases">
        <title>Genome public.</title>
        <authorList>
            <person name="Liu C."/>
            <person name="Sun Q."/>
        </authorList>
    </citation>
    <scope>NUCLEOTIDE SEQUENCE</scope>
    <source>
        <strain evidence="7">BX21</strain>
    </source>
</reference>
<dbReference type="CDD" id="cd16332">
    <property type="entry name" value="Prp-like"/>
    <property type="match status" value="1"/>
</dbReference>
<evidence type="ECO:0000313" key="8">
    <source>
        <dbReference type="Proteomes" id="UP000601171"/>
    </source>
</evidence>
<sequence length="118" mass="13336">MIKVKIYKDSYLIKGFTISGHANFKPYGDDIVCAAVSILGYTALKSLMDVCNIDEDQILYKIDEDTGYMDVRLPDILDESLLKDTQIVLNTFLVGIKLLIESYPKYIILKYRGGVSDD</sequence>
<evidence type="ECO:0000256" key="6">
    <source>
        <dbReference type="ARBA" id="ARBA00044538"/>
    </source>
</evidence>
<keyword evidence="4" id="KW-0788">Thiol protease</keyword>
<name>A0A926EYG6_9FIRM</name>
<evidence type="ECO:0000313" key="7">
    <source>
        <dbReference type="EMBL" id="MBC8588832.1"/>
    </source>
</evidence>
<dbReference type="InterPro" id="IPR007422">
    <property type="entry name" value="Peptidase_Prp"/>
</dbReference>
<dbReference type="Proteomes" id="UP000601171">
    <property type="component" value="Unassembled WGS sequence"/>
</dbReference>
<dbReference type="GO" id="GO:0008234">
    <property type="term" value="F:cysteine-type peptidase activity"/>
    <property type="evidence" value="ECO:0007669"/>
    <property type="project" value="UniProtKB-KW"/>
</dbReference>
<dbReference type="RefSeq" id="WP_262430285.1">
    <property type="nucleotide sequence ID" value="NZ_JACRTG010000028.1"/>
</dbReference>
<dbReference type="SUPFAM" id="SSF118010">
    <property type="entry name" value="TM1457-like"/>
    <property type="match status" value="1"/>
</dbReference>
<protein>
    <recommendedName>
        <fullName evidence="6">Ribosomal processing cysteine protease Prp</fullName>
    </recommendedName>
</protein>
<gene>
    <name evidence="7" type="ORF">H8707_11450</name>
</gene>
<keyword evidence="2 7" id="KW-0645">Protease</keyword>
<keyword evidence="1" id="KW-0690">Ribosome biogenesis</keyword>
<evidence type="ECO:0000256" key="3">
    <source>
        <dbReference type="ARBA" id="ARBA00022801"/>
    </source>
</evidence>
<dbReference type="GO" id="GO:0006508">
    <property type="term" value="P:proteolysis"/>
    <property type="evidence" value="ECO:0007669"/>
    <property type="project" value="UniProtKB-KW"/>
</dbReference>
<dbReference type="InterPro" id="IPR036764">
    <property type="entry name" value="Peptidase_Prp_sf"/>
</dbReference>
<dbReference type="PANTHER" id="PTHR39178">
    <property type="entry name" value="HYPOTHETICAL RIBOSOME-ASSOCIATED PROTEIN"/>
    <property type="match status" value="1"/>
</dbReference>
<dbReference type="GO" id="GO:0042254">
    <property type="term" value="P:ribosome biogenesis"/>
    <property type="evidence" value="ECO:0007669"/>
    <property type="project" value="UniProtKB-KW"/>
</dbReference>
<dbReference type="PANTHER" id="PTHR39178:SF1">
    <property type="entry name" value="RIBOSOMAL-PROCESSING CYSTEINE PROTEASE PRP"/>
    <property type="match status" value="1"/>
</dbReference>